<reference evidence="4 5" key="1">
    <citation type="submission" date="2024-09" db="EMBL/GenBank/DDBJ databases">
        <title>The Natural Products Discovery Center: Release of the First 8490 Sequenced Strains for Exploring Actinobacteria Biosynthetic Diversity.</title>
        <authorList>
            <person name="Kalkreuter E."/>
            <person name="Kautsar S.A."/>
            <person name="Yang D."/>
            <person name="Bader C.D."/>
            <person name="Teijaro C.N."/>
            <person name="Fluegel L."/>
            <person name="Davis C.M."/>
            <person name="Simpson J.R."/>
            <person name="Lauterbach L."/>
            <person name="Steele A.D."/>
            <person name="Gui C."/>
            <person name="Meng S."/>
            <person name="Li G."/>
            <person name="Viehrig K."/>
            <person name="Ye F."/>
            <person name="Su P."/>
            <person name="Kiefer A.F."/>
            <person name="Nichols A."/>
            <person name="Cepeda A.J."/>
            <person name="Yan W."/>
            <person name="Fan B."/>
            <person name="Jiang Y."/>
            <person name="Adhikari A."/>
            <person name="Zheng C.-J."/>
            <person name="Schuster L."/>
            <person name="Cowan T.M."/>
            <person name="Smanski M.J."/>
            <person name="Chevrette M.G."/>
            <person name="De Carvalho L.P.S."/>
            <person name="Shen B."/>
        </authorList>
    </citation>
    <scope>NUCLEOTIDE SEQUENCE [LARGE SCALE GENOMIC DNA]</scope>
    <source>
        <strain evidence="4 5">NPDC056472</strain>
    </source>
</reference>
<dbReference type="Pfam" id="PF08447">
    <property type="entry name" value="PAS_3"/>
    <property type="match status" value="1"/>
</dbReference>
<dbReference type="InterPro" id="IPR036457">
    <property type="entry name" value="PPM-type-like_dom_sf"/>
</dbReference>
<evidence type="ECO:0000259" key="2">
    <source>
        <dbReference type="SMART" id="SM00091"/>
    </source>
</evidence>
<name>A0ABW6ILZ1_STRWE</name>
<dbReference type="CDD" id="cd00130">
    <property type="entry name" value="PAS"/>
    <property type="match status" value="1"/>
</dbReference>
<dbReference type="PANTHER" id="PTHR43156">
    <property type="entry name" value="STAGE II SPORULATION PROTEIN E-RELATED"/>
    <property type="match status" value="1"/>
</dbReference>
<keyword evidence="1" id="KW-0378">Hydrolase</keyword>
<gene>
    <name evidence="4" type="ORF">ACFQ63_02785</name>
</gene>
<proteinExistence type="predicted"/>
<evidence type="ECO:0000259" key="3">
    <source>
        <dbReference type="SMART" id="SM00331"/>
    </source>
</evidence>
<dbReference type="SMART" id="SM00091">
    <property type="entry name" value="PAS"/>
    <property type="match status" value="2"/>
</dbReference>
<dbReference type="PANTHER" id="PTHR43156:SF2">
    <property type="entry name" value="STAGE II SPORULATION PROTEIN E"/>
    <property type="match status" value="1"/>
</dbReference>
<dbReference type="Pfam" id="PF13188">
    <property type="entry name" value="PAS_8"/>
    <property type="match status" value="1"/>
</dbReference>
<dbReference type="InterPro" id="IPR000014">
    <property type="entry name" value="PAS"/>
</dbReference>
<keyword evidence="5" id="KW-1185">Reference proteome</keyword>
<dbReference type="InterPro" id="IPR013655">
    <property type="entry name" value="PAS_fold_3"/>
</dbReference>
<dbReference type="EMBL" id="JBHTRV010000002">
    <property type="protein sequence ID" value="MFE5978617.1"/>
    <property type="molecule type" value="Genomic_DNA"/>
</dbReference>
<dbReference type="RefSeq" id="WP_386251171.1">
    <property type="nucleotide sequence ID" value="NZ_JBHTRV010000002.1"/>
</dbReference>
<dbReference type="InterPro" id="IPR035965">
    <property type="entry name" value="PAS-like_dom_sf"/>
</dbReference>
<dbReference type="Pfam" id="PF07228">
    <property type="entry name" value="SpoIIE"/>
    <property type="match status" value="1"/>
</dbReference>
<dbReference type="InterPro" id="IPR001932">
    <property type="entry name" value="PPM-type_phosphatase-like_dom"/>
</dbReference>
<sequence length="668" mass="71590">MSPASALEPELFDATIAAVALLAGPEHRLIYTNEAFTRLFGRRSVGLPAREAFPDPDSGRFLSVLADVRATGRARQVTGAREVDPGAVGQAARFVYSCSPVTTRDGAGVLVVAMDTTPESRALQRYEALVSAVSQMVWVMHDDGSMEEVVPGWQQLTGAPWHGRADDRWYASVHPRDREKLSEAWRAAAEPGGTGVFQNTFRVRAADGSYRHLTTRCVPVLHEGRVAEWIAATADVEDTWGTHLRESLLARVAAVSGGSPEEAFAAVVKVVVPELTDACLILLLSHEEWPLPENATVTARRVASATRPGLPAPPALLGQQVTVTETVREVLERRVPRTFPLPEGGPVPPGLVPAVTERWLVAAGATSLTLVPLVVENIVLGYAATSTNGDTPVPAPADAELLREVLHHAQRPIRKALDLQQARRTALDLQRAHLTRPPDVPGASLAACYRPASSSHEIGGDWYDAIVHPDGTLVLDIGDVAGHDLAAATAMGQLRSMLRALAWHKGPDRTPATVLSMLDDVAEGLAGAPFTTAVHSHLVRRPEGTWHMTWSNAGHPPPLLIPAHGAPRFLTGSGEDPPLCVGPRIARTSHRHTLAPGDTLLHYTDGLIESRTGSLEDGQRRLAEAAAGHRGAPLPELLLLLDELSDHRDDTAMIAFRAGPAPTRQDTP</sequence>
<feature type="domain" description="PAS" evidence="2">
    <location>
        <begin position="6"/>
        <end position="70"/>
    </location>
</feature>
<feature type="domain" description="PAS" evidence="2">
    <location>
        <begin position="124"/>
        <end position="190"/>
    </location>
</feature>
<dbReference type="Proteomes" id="UP001600424">
    <property type="component" value="Unassembled WGS sequence"/>
</dbReference>
<dbReference type="SUPFAM" id="SSF55785">
    <property type="entry name" value="PYP-like sensor domain (PAS domain)"/>
    <property type="match status" value="2"/>
</dbReference>
<accession>A0ABW6ILZ1</accession>
<dbReference type="Gene3D" id="3.60.40.10">
    <property type="entry name" value="PPM-type phosphatase domain"/>
    <property type="match status" value="1"/>
</dbReference>
<comment type="caution">
    <text evidence="4">The sequence shown here is derived from an EMBL/GenBank/DDBJ whole genome shotgun (WGS) entry which is preliminary data.</text>
</comment>
<dbReference type="Gene3D" id="3.30.450.20">
    <property type="entry name" value="PAS domain"/>
    <property type="match status" value="2"/>
</dbReference>
<dbReference type="InterPro" id="IPR052016">
    <property type="entry name" value="Bact_Sigma-Reg"/>
</dbReference>
<evidence type="ECO:0000256" key="1">
    <source>
        <dbReference type="ARBA" id="ARBA00022801"/>
    </source>
</evidence>
<evidence type="ECO:0000313" key="4">
    <source>
        <dbReference type="EMBL" id="MFE5978617.1"/>
    </source>
</evidence>
<organism evidence="4 5">
    <name type="scientific">Streptomyces wedmorensis</name>
    <dbReference type="NCBI Taxonomy" id="43759"/>
    <lineage>
        <taxon>Bacteria</taxon>
        <taxon>Bacillati</taxon>
        <taxon>Actinomycetota</taxon>
        <taxon>Actinomycetes</taxon>
        <taxon>Kitasatosporales</taxon>
        <taxon>Streptomycetaceae</taxon>
        <taxon>Streptomyces</taxon>
    </lineage>
</organism>
<protein>
    <submittedName>
        <fullName evidence="4">SpoIIE family protein phosphatase</fullName>
    </submittedName>
</protein>
<dbReference type="SMART" id="SM00331">
    <property type="entry name" value="PP2C_SIG"/>
    <property type="match status" value="1"/>
</dbReference>
<feature type="domain" description="PPM-type phosphatase" evidence="3">
    <location>
        <begin position="443"/>
        <end position="658"/>
    </location>
</feature>
<dbReference type="NCBIfam" id="TIGR00229">
    <property type="entry name" value="sensory_box"/>
    <property type="match status" value="1"/>
</dbReference>
<evidence type="ECO:0000313" key="5">
    <source>
        <dbReference type="Proteomes" id="UP001600424"/>
    </source>
</evidence>